<dbReference type="GO" id="GO:0016740">
    <property type="term" value="F:transferase activity"/>
    <property type="evidence" value="ECO:0007669"/>
    <property type="project" value="UniProtKB-KW"/>
</dbReference>
<dbReference type="GO" id="GO:0002949">
    <property type="term" value="P:tRNA threonylcarbamoyladenosine modification"/>
    <property type="evidence" value="ECO:0007669"/>
    <property type="project" value="InterPro"/>
</dbReference>
<proteinExistence type="inferred from homology"/>
<dbReference type="Pfam" id="PF02367">
    <property type="entry name" value="TsaE"/>
    <property type="match status" value="1"/>
</dbReference>
<evidence type="ECO:0000256" key="6">
    <source>
        <dbReference type="ARBA" id="ARBA00022723"/>
    </source>
</evidence>
<evidence type="ECO:0000256" key="1">
    <source>
        <dbReference type="ARBA" id="ARBA00004496"/>
    </source>
</evidence>
<keyword evidence="8" id="KW-0067">ATP-binding</keyword>
<dbReference type="EMBL" id="VBOU01000075">
    <property type="protein sequence ID" value="TMQ54260.1"/>
    <property type="molecule type" value="Genomic_DNA"/>
</dbReference>
<protein>
    <recommendedName>
        <fullName evidence="3">tRNA threonylcarbamoyladenosine biosynthesis protein TsaE</fullName>
    </recommendedName>
    <alternativeName>
        <fullName evidence="10">t(6)A37 threonylcarbamoyladenosine biosynthesis protein TsaE</fullName>
    </alternativeName>
</protein>
<keyword evidence="5" id="KW-0819">tRNA processing</keyword>
<keyword evidence="11" id="KW-0808">Transferase</keyword>
<dbReference type="InterPro" id="IPR027417">
    <property type="entry name" value="P-loop_NTPase"/>
</dbReference>
<reference evidence="11 12" key="1">
    <citation type="journal article" date="2019" name="Nat. Microbiol.">
        <title>Mediterranean grassland soil C-N compound turnover is dependent on rainfall and depth, and is mediated by genomically divergent microorganisms.</title>
        <authorList>
            <person name="Diamond S."/>
            <person name="Andeer P.F."/>
            <person name="Li Z."/>
            <person name="Crits-Christoph A."/>
            <person name="Burstein D."/>
            <person name="Anantharaman K."/>
            <person name="Lane K.R."/>
            <person name="Thomas B.C."/>
            <person name="Pan C."/>
            <person name="Northen T.R."/>
            <person name="Banfield J.F."/>
        </authorList>
    </citation>
    <scope>NUCLEOTIDE SEQUENCE [LARGE SCALE GENOMIC DNA]</scope>
    <source>
        <strain evidence="11">WS_4</strain>
    </source>
</reference>
<dbReference type="InterPro" id="IPR003442">
    <property type="entry name" value="T6A_TsaE"/>
</dbReference>
<evidence type="ECO:0000256" key="9">
    <source>
        <dbReference type="ARBA" id="ARBA00022842"/>
    </source>
</evidence>
<accession>A0A538SSA0</accession>
<keyword evidence="4" id="KW-0963">Cytoplasm</keyword>
<dbReference type="PANTHER" id="PTHR33540">
    <property type="entry name" value="TRNA THREONYLCARBAMOYLADENOSINE BIOSYNTHESIS PROTEIN TSAE"/>
    <property type="match status" value="1"/>
</dbReference>
<dbReference type="SUPFAM" id="SSF52540">
    <property type="entry name" value="P-loop containing nucleoside triphosphate hydrolases"/>
    <property type="match status" value="1"/>
</dbReference>
<name>A0A538SSA0_UNCEI</name>
<evidence type="ECO:0000256" key="5">
    <source>
        <dbReference type="ARBA" id="ARBA00022694"/>
    </source>
</evidence>
<evidence type="ECO:0000256" key="4">
    <source>
        <dbReference type="ARBA" id="ARBA00022490"/>
    </source>
</evidence>
<evidence type="ECO:0000256" key="3">
    <source>
        <dbReference type="ARBA" id="ARBA00019010"/>
    </source>
</evidence>
<dbReference type="PROSITE" id="PS51257">
    <property type="entry name" value="PROKAR_LIPOPROTEIN"/>
    <property type="match status" value="1"/>
</dbReference>
<evidence type="ECO:0000256" key="10">
    <source>
        <dbReference type="ARBA" id="ARBA00032441"/>
    </source>
</evidence>
<comment type="similarity">
    <text evidence="2">Belongs to the TsaE family.</text>
</comment>
<dbReference type="GO" id="GO:0005737">
    <property type="term" value="C:cytoplasm"/>
    <property type="evidence" value="ECO:0007669"/>
    <property type="project" value="UniProtKB-SubCell"/>
</dbReference>
<dbReference type="NCBIfam" id="TIGR00150">
    <property type="entry name" value="T6A_YjeE"/>
    <property type="match status" value="1"/>
</dbReference>
<keyword evidence="7" id="KW-0547">Nucleotide-binding</keyword>
<dbReference type="AlphaFoldDB" id="A0A538SSA0"/>
<keyword evidence="9" id="KW-0460">Magnesium</keyword>
<gene>
    <name evidence="11" type="primary">tsaE</name>
    <name evidence="11" type="ORF">E6K74_06875</name>
</gene>
<dbReference type="Proteomes" id="UP000319829">
    <property type="component" value="Unassembled WGS sequence"/>
</dbReference>
<dbReference type="PANTHER" id="PTHR33540:SF2">
    <property type="entry name" value="TRNA THREONYLCARBAMOYLADENOSINE BIOSYNTHESIS PROTEIN TSAE"/>
    <property type="match status" value="1"/>
</dbReference>
<evidence type="ECO:0000313" key="12">
    <source>
        <dbReference type="Proteomes" id="UP000319829"/>
    </source>
</evidence>
<sequence length="251" mass="28095">MQVRDQSRLRLQICGAPEGAGAVPAAGGCDEQELHHREGRFLFRLSDQFPRIREQVPWELPARWRFPGRDDPAHGHTHPSELNLLDIEVRSLLRGAAETVSFGRRIGALAIPGDWVALTGDLGTGKTTLVSGIVEGIHPGTRSRSPTYVRVEVYGVSPAIVHADLYRLQAPGEWDTLGIEDLADRDAIVLVEWADRAPDRLPAERLELTLRYSGEAAREIRIHARGDRWHTLIKEGKLDRDTWSDALYPRD</sequence>
<evidence type="ECO:0000256" key="8">
    <source>
        <dbReference type="ARBA" id="ARBA00022840"/>
    </source>
</evidence>
<evidence type="ECO:0000256" key="7">
    <source>
        <dbReference type="ARBA" id="ARBA00022741"/>
    </source>
</evidence>
<comment type="subcellular location">
    <subcellularLocation>
        <location evidence="1">Cytoplasm</location>
    </subcellularLocation>
</comment>
<organism evidence="11 12">
    <name type="scientific">Eiseniibacteriota bacterium</name>
    <dbReference type="NCBI Taxonomy" id="2212470"/>
    <lineage>
        <taxon>Bacteria</taxon>
        <taxon>Candidatus Eiseniibacteriota</taxon>
    </lineage>
</organism>
<dbReference type="GO" id="GO:0046872">
    <property type="term" value="F:metal ion binding"/>
    <property type="evidence" value="ECO:0007669"/>
    <property type="project" value="UniProtKB-KW"/>
</dbReference>
<evidence type="ECO:0000313" key="11">
    <source>
        <dbReference type="EMBL" id="TMQ54260.1"/>
    </source>
</evidence>
<evidence type="ECO:0000256" key="2">
    <source>
        <dbReference type="ARBA" id="ARBA00007599"/>
    </source>
</evidence>
<keyword evidence="6" id="KW-0479">Metal-binding</keyword>
<comment type="caution">
    <text evidence="11">The sequence shown here is derived from an EMBL/GenBank/DDBJ whole genome shotgun (WGS) entry which is preliminary data.</text>
</comment>
<dbReference type="Gene3D" id="3.40.50.300">
    <property type="entry name" value="P-loop containing nucleotide triphosphate hydrolases"/>
    <property type="match status" value="1"/>
</dbReference>
<dbReference type="GO" id="GO:0005524">
    <property type="term" value="F:ATP binding"/>
    <property type="evidence" value="ECO:0007669"/>
    <property type="project" value="UniProtKB-KW"/>
</dbReference>